<evidence type="ECO:0000256" key="1">
    <source>
        <dbReference type="SAM" id="SignalP"/>
    </source>
</evidence>
<protein>
    <recommendedName>
        <fullName evidence="4">Secreted protein</fullName>
    </recommendedName>
</protein>
<comment type="caution">
    <text evidence="2">The sequence shown here is derived from an EMBL/GenBank/DDBJ whole genome shotgun (WGS) entry which is preliminary data.</text>
</comment>
<evidence type="ECO:0008006" key="4">
    <source>
        <dbReference type="Google" id="ProtNLM"/>
    </source>
</evidence>
<gene>
    <name evidence="2" type="ORF">GCM10010448_64030</name>
</gene>
<dbReference type="EMBL" id="BAAAUF010000074">
    <property type="protein sequence ID" value="GAA3072377.1"/>
    <property type="molecule type" value="Genomic_DNA"/>
</dbReference>
<feature type="chain" id="PRO_5045517579" description="Secreted protein" evidence="1">
    <location>
        <begin position="45"/>
        <end position="167"/>
    </location>
</feature>
<feature type="signal peptide" evidence="1">
    <location>
        <begin position="1"/>
        <end position="44"/>
    </location>
</feature>
<dbReference type="Proteomes" id="UP001501532">
    <property type="component" value="Unassembled WGS sequence"/>
</dbReference>
<accession>A0ABP6M1Q8</accession>
<keyword evidence="1" id="KW-0732">Signal</keyword>
<name>A0ABP6M1Q8_9ACTN</name>
<reference evidence="3" key="1">
    <citation type="journal article" date="2019" name="Int. J. Syst. Evol. Microbiol.">
        <title>The Global Catalogue of Microorganisms (GCM) 10K type strain sequencing project: providing services to taxonomists for standard genome sequencing and annotation.</title>
        <authorList>
            <consortium name="The Broad Institute Genomics Platform"/>
            <consortium name="The Broad Institute Genome Sequencing Center for Infectious Disease"/>
            <person name="Wu L."/>
            <person name="Ma J."/>
        </authorList>
    </citation>
    <scope>NUCLEOTIDE SEQUENCE [LARGE SCALE GENOMIC DNA]</scope>
    <source>
        <strain evidence="3">JCM 9091</strain>
    </source>
</reference>
<keyword evidence="3" id="KW-1185">Reference proteome</keyword>
<dbReference type="RefSeq" id="WP_234512898.1">
    <property type="nucleotide sequence ID" value="NZ_BAAAUF010000074.1"/>
</dbReference>
<sequence length="167" mass="17370">MNPDSTTTRFQLRPLPRRNKWTVGGAIASLALVLATGAAHPAGAAVQSPRDHVSASVRAESTEMCDSPAARNPMTHGDNDCRHAGFGLQRFDGPTVTVPAGGFASSTALCPAGYEAISGGFTSSQAVFVTPAAAYRKEGSPEGWIVFGTNSNAQNGLIKAFVYCDAR</sequence>
<proteinExistence type="predicted"/>
<evidence type="ECO:0000313" key="2">
    <source>
        <dbReference type="EMBL" id="GAA3072377.1"/>
    </source>
</evidence>
<evidence type="ECO:0000313" key="3">
    <source>
        <dbReference type="Proteomes" id="UP001501532"/>
    </source>
</evidence>
<organism evidence="2 3">
    <name type="scientific">Streptomyces glomeratus</name>
    <dbReference type="NCBI Taxonomy" id="284452"/>
    <lineage>
        <taxon>Bacteria</taxon>
        <taxon>Bacillati</taxon>
        <taxon>Actinomycetota</taxon>
        <taxon>Actinomycetes</taxon>
        <taxon>Kitasatosporales</taxon>
        <taxon>Streptomycetaceae</taxon>
        <taxon>Streptomyces</taxon>
    </lineage>
</organism>